<evidence type="ECO:0000256" key="1">
    <source>
        <dbReference type="ARBA" id="ARBA00022529"/>
    </source>
</evidence>
<name>A0ABT0VHM8_9LACO</name>
<dbReference type="InterPro" id="IPR019493">
    <property type="entry name" value="Bacteriocin_IIb_lactacin-rel"/>
</dbReference>
<evidence type="ECO:0000313" key="4">
    <source>
        <dbReference type="EMBL" id="MCM2437161.1"/>
    </source>
</evidence>
<gene>
    <name evidence="4" type="ORF">KAK10_04420</name>
</gene>
<comment type="caution">
    <text evidence="4">The sequence shown here is derived from an EMBL/GenBank/DDBJ whole genome shotgun (WGS) entry which is preliminary data.</text>
</comment>
<evidence type="ECO:0000256" key="2">
    <source>
        <dbReference type="ARBA" id="ARBA00023022"/>
    </source>
</evidence>
<keyword evidence="2" id="KW-0044">Antibiotic</keyword>
<sequence length="71" mass="7125">MDITMNNYKLLNEEELEAISGGKMTGRGLRNAILGGAIAGGFSGLPGGPGAAFIGIHVGAAAGSIEYAFNN</sequence>
<dbReference type="Pfam" id="PF10439">
    <property type="entry name" value="Bacteriocin_IIc"/>
    <property type="match status" value="1"/>
</dbReference>
<dbReference type="NCBIfam" id="TIGR01847">
    <property type="entry name" value="bacteriocin_sig"/>
    <property type="match status" value="1"/>
</dbReference>
<dbReference type="EMBL" id="JAGMVS010000053">
    <property type="protein sequence ID" value="MCM2437161.1"/>
    <property type="molecule type" value="Genomic_DNA"/>
</dbReference>
<protein>
    <submittedName>
        <fullName evidence="4">Blp family class II bacteriocin</fullName>
    </submittedName>
</protein>
<proteinExistence type="predicted"/>
<reference evidence="4" key="1">
    <citation type="submission" date="2021-04" db="EMBL/GenBank/DDBJ databases">
        <title>Taxonomic assessment of Weissella genus.</title>
        <authorList>
            <person name="Fanelli F."/>
            <person name="Chieffi D."/>
            <person name="Dell'Aquila A."/>
            <person name="Gyu-Sung C."/>
            <person name="Franz C.M.A.P."/>
            <person name="Fusco V."/>
        </authorList>
    </citation>
    <scope>NUCLEOTIDE SEQUENCE</scope>
    <source>
        <strain evidence="4">LMG 25373</strain>
    </source>
</reference>
<dbReference type="InterPro" id="IPR010133">
    <property type="entry name" value="Bacteriocin_signal_seq"/>
</dbReference>
<keyword evidence="3" id="KW-0078">Bacteriocin</keyword>
<accession>A0ABT0VHM8</accession>
<evidence type="ECO:0000256" key="3">
    <source>
        <dbReference type="ARBA" id="ARBA00023048"/>
    </source>
</evidence>
<keyword evidence="1" id="KW-0929">Antimicrobial</keyword>
<dbReference type="Proteomes" id="UP001057481">
    <property type="component" value="Unassembled WGS sequence"/>
</dbReference>
<evidence type="ECO:0000313" key="5">
    <source>
        <dbReference type="Proteomes" id="UP001057481"/>
    </source>
</evidence>
<organism evidence="4 5">
    <name type="scientific">Periweissella beninensis</name>
    <dbReference type="NCBI Taxonomy" id="504936"/>
    <lineage>
        <taxon>Bacteria</taxon>
        <taxon>Bacillati</taxon>
        <taxon>Bacillota</taxon>
        <taxon>Bacilli</taxon>
        <taxon>Lactobacillales</taxon>
        <taxon>Lactobacillaceae</taxon>
        <taxon>Periweissella</taxon>
    </lineage>
</organism>
<keyword evidence="5" id="KW-1185">Reference proteome</keyword>